<accession>A0ACB8S0A6</accession>
<evidence type="ECO:0000313" key="2">
    <source>
        <dbReference type="Proteomes" id="UP000814033"/>
    </source>
</evidence>
<gene>
    <name evidence="1" type="ORF">FA95DRAFT_1488802</name>
</gene>
<evidence type="ECO:0000313" key="1">
    <source>
        <dbReference type="EMBL" id="KAI0049562.1"/>
    </source>
</evidence>
<protein>
    <submittedName>
        <fullName evidence="1">Uncharacterized protein</fullName>
    </submittedName>
</protein>
<reference evidence="1" key="2">
    <citation type="journal article" date="2022" name="New Phytol.">
        <title>Evolutionary transition to the ectomycorrhizal habit in the genomes of a hyperdiverse lineage of mushroom-forming fungi.</title>
        <authorList>
            <person name="Looney B."/>
            <person name="Miyauchi S."/>
            <person name="Morin E."/>
            <person name="Drula E."/>
            <person name="Courty P.E."/>
            <person name="Kohler A."/>
            <person name="Kuo A."/>
            <person name="LaButti K."/>
            <person name="Pangilinan J."/>
            <person name="Lipzen A."/>
            <person name="Riley R."/>
            <person name="Andreopoulos W."/>
            <person name="He G."/>
            <person name="Johnson J."/>
            <person name="Nolan M."/>
            <person name="Tritt A."/>
            <person name="Barry K.W."/>
            <person name="Grigoriev I.V."/>
            <person name="Nagy L.G."/>
            <person name="Hibbett D."/>
            <person name="Henrissat B."/>
            <person name="Matheny P.B."/>
            <person name="Labbe J."/>
            <person name="Martin F.M."/>
        </authorList>
    </citation>
    <scope>NUCLEOTIDE SEQUENCE</scope>
    <source>
        <strain evidence="1">FP105234-sp</strain>
    </source>
</reference>
<name>A0ACB8S0A6_9AGAM</name>
<dbReference type="Proteomes" id="UP000814033">
    <property type="component" value="Unassembled WGS sequence"/>
</dbReference>
<proteinExistence type="predicted"/>
<comment type="caution">
    <text evidence="1">The sequence shown here is derived from an EMBL/GenBank/DDBJ whole genome shotgun (WGS) entry which is preliminary data.</text>
</comment>
<dbReference type="EMBL" id="MU275871">
    <property type="protein sequence ID" value="KAI0049562.1"/>
    <property type="molecule type" value="Genomic_DNA"/>
</dbReference>
<organism evidence="1 2">
    <name type="scientific">Auriscalpium vulgare</name>
    <dbReference type="NCBI Taxonomy" id="40419"/>
    <lineage>
        <taxon>Eukaryota</taxon>
        <taxon>Fungi</taxon>
        <taxon>Dikarya</taxon>
        <taxon>Basidiomycota</taxon>
        <taxon>Agaricomycotina</taxon>
        <taxon>Agaricomycetes</taxon>
        <taxon>Russulales</taxon>
        <taxon>Auriscalpiaceae</taxon>
        <taxon>Auriscalpium</taxon>
    </lineage>
</organism>
<sequence>MAEDEDDYLSDKFLAETAASTQPKSYHDKRKEALRRSQLKNEQNRQKSRRQRELESREAGLSKSLFERAGEESASGSNKALAMMMKMGFKPGQALGADNTQKAEPDGPAADQGEPHSREGSVEAGPRRLVQPLAVNEWAGKRGIGLGKRAASPSDLDRLAKVAKAEEQDSRESFRDRARREFEQRRAEGRLVPAQRTCANLDEQAGKTFNVYWLNPTNTDTFPDGLLDALEIVPPAANSTPAQQLRAQMRADALTSLEPDLDDPDATGGSANTEVIQFTPETVEEAVQFLRLAPQERLSQVVEYLRSNYSYCFWCGAQYEDAGDMTEHCPGPDEDMHD</sequence>
<reference evidence="1" key="1">
    <citation type="submission" date="2021-02" db="EMBL/GenBank/DDBJ databases">
        <authorList>
            <consortium name="DOE Joint Genome Institute"/>
            <person name="Ahrendt S."/>
            <person name="Looney B.P."/>
            <person name="Miyauchi S."/>
            <person name="Morin E."/>
            <person name="Drula E."/>
            <person name="Courty P.E."/>
            <person name="Chicoki N."/>
            <person name="Fauchery L."/>
            <person name="Kohler A."/>
            <person name="Kuo A."/>
            <person name="Labutti K."/>
            <person name="Pangilinan J."/>
            <person name="Lipzen A."/>
            <person name="Riley R."/>
            <person name="Andreopoulos W."/>
            <person name="He G."/>
            <person name="Johnson J."/>
            <person name="Barry K.W."/>
            <person name="Grigoriev I.V."/>
            <person name="Nagy L."/>
            <person name="Hibbett D."/>
            <person name="Henrissat B."/>
            <person name="Matheny P.B."/>
            <person name="Labbe J."/>
            <person name="Martin F."/>
        </authorList>
    </citation>
    <scope>NUCLEOTIDE SEQUENCE</scope>
    <source>
        <strain evidence="1">FP105234-sp</strain>
    </source>
</reference>
<keyword evidence="2" id="KW-1185">Reference proteome</keyword>